<feature type="transmembrane region" description="Helical" evidence="5">
    <location>
        <begin position="299"/>
        <end position="316"/>
    </location>
</feature>
<dbReference type="NCBIfam" id="TIGR00367">
    <property type="entry name" value="calcium/sodium antiporter"/>
    <property type="match status" value="1"/>
</dbReference>
<keyword evidence="8" id="KW-1185">Reference proteome</keyword>
<feature type="domain" description="Sodium/calcium exchanger membrane region" evidence="6">
    <location>
        <begin position="176"/>
        <end position="314"/>
    </location>
</feature>
<dbReference type="InterPro" id="IPR004481">
    <property type="entry name" value="K/Na/Ca-exchanger"/>
</dbReference>
<evidence type="ECO:0000256" key="2">
    <source>
        <dbReference type="ARBA" id="ARBA00022692"/>
    </source>
</evidence>
<gene>
    <name evidence="7" type="ORF">HYG87_04940</name>
</gene>
<dbReference type="KEGG" id="meme:HYG87_04940"/>
<dbReference type="EMBL" id="CP058560">
    <property type="protein sequence ID" value="QUH23161.1"/>
    <property type="molecule type" value="Genomic_DNA"/>
</dbReference>
<feature type="transmembrane region" description="Helical" evidence="5">
    <location>
        <begin position="209"/>
        <end position="230"/>
    </location>
</feature>
<dbReference type="GO" id="GO:0006874">
    <property type="term" value="P:intracellular calcium ion homeostasis"/>
    <property type="evidence" value="ECO:0007669"/>
    <property type="project" value="TreeGrafter"/>
</dbReference>
<dbReference type="Gene3D" id="1.20.1420.30">
    <property type="entry name" value="NCX, central ion-binding region"/>
    <property type="match status" value="1"/>
</dbReference>
<dbReference type="InterPro" id="IPR044880">
    <property type="entry name" value="NCX_ion-bd_dom_sf"/>
</dbReference>
<comment type="subcellular location">
    <subcellularLocation>
        <location evidence="1">Membrane</location>
        <topology evidence="1">Multi-pass membrane protein</topology>
    </subcellularLocation>
</comment>
<evidence type="ECO:0000256" key="4">
    <source>
        <dbReference type="ARBA" id="ARBA00023136"/>
    </source>
</evidence>
<dbReference type="GO" id="GO:0005886">
    <property type="term" value="C:plasma membrane"/>
    <property type="evidence" value="ECO:0007669"/>
    <property type="project" value="TreeGrafter"/>
</dbReference>
<feature type="transmembrane region" description="Helical" evidence="5">
    <location>
        <begin position="176"/>
        <end position="197"/>
    </location>
</feature>
<accession>A0A8T8KCS8</accession>
<dbReference type="Pfam" id="PF01699">
    <property type="entry name" value="Na_Ca_ex"/>
    <property type="match status" value="2"/>
</dbReference>
<dbReference type="PANTHER" id="PTHR10846">
    <property type="entry name" value="SODIUM/POTASSIUM/CALCIUM EXCHANGER"/>
    <property type="match status" value="1"/>
</dbReference>
<evidence type="ECO:0000313" key="7">
    <source>
        <dbReference type="EMBL" id="QUH23161.1"/>
    </source>
</evidence>
<dbReference type="PANTHER" id="PTHR10846:SF8">
    <property type="entry name" value="INNER MEMBRANE PROTEIN YRBG"/>
    <property type="match status" value="1"/>
</dbReference>
<proteinExistence type="predicted"/>
<evidence type="ECO:0000256" key="1">
    <source>
        <dbReference type="ARBA" id="ARBA00004141"/>
    </source>
</evidence>
<evidence type="ECO:0000313" key="8">
    <source>
        <dbReference type="Proteomes" id="UP000681041"/>
    </source>
</evidence>
<keyword evidence="3 5" id="KW-1133">Transmembrane helix</keyword>
<keyword evidence="4 5" id="KW-0472">Membrane</keyword>
<sequence>MLWLILIIVLIISLIAVIKAADIFVENLVEIGSSLGISEVILGVTAAAMGTSLPEFGSAIIAILSGNPEIGVGTVVGANIWNMGGILGISAVFSGMITTKKAYLKRDGSMSLVTAIILFLFLLYFGSVNIWAGIVLIVVYLGYLYYLIQGQKKENQKNIESKSNEKNPKNLRKKTMWALAGILGLAIGCRILVYCTVELSDIFTIPEMFAGILLAFGTTAPEFFTVLTSARRGLSHLAIGTVLGSNIFNIMIGLGVPALLVTIPVENIAILYDAPVMILMTLTLLLLMRRNHRLTRREGLILIVFYAAYITLRMFWTV</sequence>
<keyword evidence="2 5" id="KW-0812">Transmembrane</keyword>
<evidence type="ECO:0000259" key="6">
    <source>
        <dbReference type="Pfam" id="PF01699"/>
    </source>
</evidence>
<feature type="transmembrane region" description="Helical" evidence="5">
    <location>
        <begin position="131"/>
        <end position="148"/>
    </location>
</feature>
<organism evidence="7 8">
    <name type="scientific">Methanobacterium alkalithermotolerans</name>
    <dbReference type="NCBI Taxonomy" id="2731220"/>
    <lineage>
        <taxon>Archaea</taxon>
        <taxon>Methanobacteriati</taxon>
        <taxon>Methanobacteriota</taxon>
        <taxon>Methanomada group</taxon>
        <taxon>Methanobacteria</taxon>
        <taxon>Methanobacteriales</taxon>
        <taxon>Methanobacteriaceae</taxon>
        <taxon>Methanobacterium</taxon>
    </lineage>
</organism>
<evidence type="ECO:0000256" key="3">
    <source>
        <dbReference type="ARBA" id="ARBA00022989"/>
    </source>
</evidence>
<dbReference type="Proteomes" id="UP000681041">
    <property type="component" value="Chromosome"/>
</dbReference>
<name>A0A8T8KCS8_9EURY</name>
<feature type="transmembrane region" description="Helical" evidence="5">
    <location>
        <begin position="80"/>
        <end position="97"/>
    </location>
</feature>
<protein>
    <submittedName>
        <fullName evidence="7">Calcium/sodium antiporter</fullName>
    </submittedName>
</protein>
<dbReference type="GeneID" id="64820087"/>
<feature type="domain" description="Sodium/calcium exchanger membrane region" evidence="6">
    <location>
        <begin position="6"/>
        <end position="148"/>
    </location>
</feature>
<dbReference type="GO" id="GO:0008273">
    <property type="term" value="F:calcium, potassium:sodium antiporter activity"/>
    <property type="evidence" value="ECO:0007669"/>
    <property type="project" value="TreeGrafter"/>
</dbReference>
<feature type="transmembrane region" description="Helical" evidence="5">
    <location>
        <begin position="237"/>
        <end position="263"/>
    </location>
</feature>
<dbReference type="OrthoDB" id="142185at2157"/>
<feature type="transmembrane region" description="Helical" evidence="5">
    <location>
        <begin position="269"/>
        <end position="287"/>
    </location>
</feature>
<dbReference type="GO" id="GO:0005262">
    <property type="term" value="F:calcium channel activity"/>
    <property type="evidence" value="ECO:0007669"/>
    <property type="project" value="TreeGrafter"/>
</dbReference>
<dbReference type="InterPro" id="IPR004837">
    <property type="entry name" value="NaCa_Exmemb"/>
</dbReference>
<evidence type="ECO:0000256" key="5">
    <source>
        <dbReference type="SAM" id="Phobius"/>
    </source>
</evidence>
<dbReference type="AlphaFoldDB" id="A0A8T8KCS8"/>
<dbReference type="RefSeq" id="WP_211534108.1">
    <property type="nucleotide sequence ID" value="NZ_CP058560.1"/>
</dbReference>
<reference evidence="7" key="1">
    <citation type="submission" date="2020-07" db="EMBL/GenBank/DDBJ databases">
        <title>Methanobacterium. sp. MethCan genome.</title>
        <authorList>
            <person name="Postec A."/>
            <person name="Quemeneur M."/>
        </authorList>
    </citation>
    <scope>NUCLEOTIDE SEQUENCE</scope>
    <source>
        <strain evidence="7">MethCAN</strain>
    </source>
</reference>